<dbReference type="GO" id="GO:0003899">
    <property type="term" value="F:DNA-directed RNA polymerase activity"/>
    <property type="evidence" value="ECO:0007669"/>
    <property type="project" value="InterPro"/>
</dbReference>
<keyword evidence="4" id="KW-0539">Nucleus</keyword>
<evidence type="ECO:0000313" key="8">
    <source>
        <dbReference type="EMBL" id="CAH2352435.1"/>
    </source>
</evidence>
<dbReference type="PANTHER" id="PTHR10535:SF0">
    <property type="entry name" value="DNA-DIRECTED RNA POLYMERASES I, II, AND III SUBUNIT RPABC1"/>
    <property type="match status" value="1"/>
</dbReference>
<dbReference type="NCBIfam" id="NF007129">
    <property type="entry name" value="PRK09570.1"/>
    <property type="match status" value="1"/>
</dbReference>
<feature type="domain" description="RNA polymerase subunit H/Rpb5 C-terminal" evidence="6">
    <location>
        <begin position="141"/>
        <end position="213"/>
    </location>
</feature>
<dbReference type="EMBL" id="CAKXYY010000006">
    <property type="protein sequence ID" value="CAH2352435.1"/>
    <property type="molecule type" value="Genomic_DNA"/>
</dbReference>
<evidence type="ECO:0000313" key="9">
    <source>
        <dbReference type="Proteomes" id="UP000837801"/>
    </source>
</evidence>
<dbReference type="FunFam" id="3.40.1340.10:FF:000002">
    <property type="entry name" value="DNA-directed RNA polymerases I, II, and III subunit RPABC1"/>
    <property type="match status" value="1"/>
</dbReference>
<dbReference type="GO" id="GO:0042797">
    <property type="term" value="P:tRNA transcription by RNA polymerase III"/>
    <property type="evidence" value="ECO:0007669"/>
    <property type="project" value="TreeGrafter"/>
</dbReference>
<dbReference type="InterPro" id="IPR005571">
    <property type="entry name" value="RNA_pol_Rpb5_N"/>
</dbReference>
<organism evidence="8 9">
    <name type="scientific">[Candida] railenensis</name>
    <dbReference type="NCBI Taxonomy" id="45579"/>
    <lineage>
        <taxon>Eukaryota</taxon>
        <taxon>Fungi</taxon>
        <taxon>Dikarya</taxon>
        <taxon>Ascomycota</taxon>
        <taxon>Saccharomycotina</taxon>
        <taxon>Pichiomycetes</taxon>
        <taxon>Debaryomycetaceae</taxon>
        <taxon>Kurtzmaniella</taxon>
    </lineage>
</organism>
<dbReference type="OrthoDB" id="248779at2759"/>
<dbReference type="Gene3D" id="3.90.940.20">
    <property type="entry name" value="RPB5-like RNA polymerase subunit"/>
    <property type="match status" value="1"/>
</dbReference>
<keyword evidence="3" id="KW-0804">Transcription</keyword>
<comment type="subcellular location">
    <subcellularLocation>
        <location evidence="1">Nucleus</location>
    </subcellularLocation>
</comment>
<reference evidence="8" key="1">
    <citation type="submission" date="2022-03" db="EMBL/GenBank/DDBJ databases">
        <authorList>
            <person name="Legras J.-L."/>
            <person name="Devillers H."/>
            <person name="Grondin C."/>
        </authorList>
    </citation>
    <scope>NUCLEOTIDE SEQUENCE</scope>
    <source>
        <strain evidence="8">CLIB 1423</strain>
    </source>
</reference>
<dbReference type="Proteomes" id="UP000837801">
    <property type="component" value="Unassembled WGS sequence"/>
</dbReference>
<evidence type="ECO:0000256" key="5">
    <source>
        <dbReference type="ARBA" id="ARBA00025765"/>
    </source>
</evidence>
<dbReference type="PANTHER" id="PTHR10535">
    <property type="entry name" value="DNA-DIRECTED RNA POLYMERASES I, II, AND III SUBUNIT RPABC1"/>
    <property type="match status" value="1"/>
</dbReference>
<keyword evidence="9" id="KW-1185">Reference proteome</keyword>
<dbReference type="GO" id="GO:0006362">
    <property type="term" value="P:transcription elongation by RNA polymerase I"/>
    <property type="evidence" value="ECO:0007669"/>
    <property type="project" value="UniProtKB-ARBA"/>
</dbReference>
<dbReference type="FunFam" id="3.90.940.20:FF:000001">
    <property type="entry name" value="DNA-directed RNA polymerases I, II, and III subunit RPABC1"/>
    <property type="match status" value="1"/>
</dbReference>
<dbReference type="InterPro" id="IPR036710">
    <property type="entry name" value="RNA_pol_Rpb5_N_sf"/>
</dbReference>
<comment type="caution">
    <text evidence="8">The sequence shown here is derived from an EMBL/GenBank/DDBJ whole genome shotgun (WGS) entry which is preliminary data.</text>
</comment>
<comment type="similarity">
    <text evidence="5">Belongs to the archaeal Rpo5/eukaryotic RPB5 RNA polymerase subunit family.</text>
</comment>
<dbReference type="Gene3D" id="3.40.1340.10">
    <property type="entry name" value="RNA polymerase, Rpb5, N-terminal domain"/>
    <property type="match status" value="1"/>
</dbReference>
<dbReference type="PROSITE" id="PS01110">
    <property type="entry name" value="RNA_POL_H_23KD"/>
    <property type="match status" value="1"/>
</dbReference>
<accession>A0A9P0VXX2</accession>
<name>A0A9P0VXX2_9ASCO</name>
<dbReference type="InterPro" id="IPR020608">
    <property type="entry name" value="RNA_pol_subH/Rpb5_CS"/>
</dbReference>
<dbReference type="Pfam" id="PF03871">
    <property type="entry name" value="RNA_pol_Rpb5_N"/>
    <property type="match status" value="1"/>
</dbReference>
<gene>
    <name evidence="8" type="primary">RPB5</name>
    <name evidence="8" type="ORF">CLIB1423_06S06370</name>
</gene>
<dbReference type="GO" id="GO:0005736">
    <property type="term" value="C:RNA polymerase I complex"/>
    <property type="evidence" value="ECO:0007669"/>
    <property type="project" value="UniProtKB-ARBA"/>
</dbReference>
<dbReference type="InterPro" id="IPR000783">
    <property type="entry name" value="RNA_pol_subH/Rpb5_C"/>
</dbReference>
<dbReference type="GO" id="GO:0006367">
    <property type="term" value="P:transcription initiation at RNA polymerase II promoter"/>
    <property type="evidence" value="ECO:0007669"/>
    <property type="project" value="UniProtKB-ARBA"/>
</dbReference>
<dbReference type="PIRSF" id="PIRSF000747">
    <property type="entry name" value="RPB5"/>
    <property type="match status" value="1"/>
</dbReference>
<evidence type="ECO:0000256" key="3">
    <source>
        <dbReference type="ARBA" id="ARBA00023163"/>
    </source>
</evidence>
<feature type="domain" description="RNA polymerase Rpb5 N-terminal" evidence="7">
    <location>
        <begin position="6"/>
        <end position="98"/>
    </location>
</feature>
<evidence type="ECO:0000259" key="6">
    <source>
        <dbReference type="Pfam" id="PF01191"/>
    </source>
</evidence>
<sequence>MEETDRTISRLWRSFKTVKEMVRDRGYYITQEEIDMTLDEFRSKICDSMNIPQRKLMCFQANPTSESLEKFPDLGSLWVEFCDESSVGIKTMRNFCIHISEKNFSTGIFIYQANITPSANKLIPTVSPASIETFQESDLVVNITHHELVPKHIKLARDEKKELLTRYRLKESQLPRIQKEDPVARYLGLKKGEVVKIIRRSETSGRYASYRICL</sequence>
<evidence type="ECO:0000259" key="7">
    <source>
        <dbReference type="Pfam" id="PF03871"/>
    </source>
</evidence>
<dbReference type="GO" id="GO:0005665">
    <property type="term" value="C:RNA polymerase II, core complex"/>
    <property type="evidence" value="ECO:0007669"/>
    <property type="project" value="UniProtKB-ARBA"/>
</dbReference>
<keyword evidence="8" id="KW-0240">DNA-directed RNA polymerase</keyword>
<dbReference type="Pfam" id="PF01191">
    <property type="entry name" value="RNA_pol_Rpb5_C"/>
    <property type="match status" value="1"/>
</dbReference>
<evidence type="ECO:0000256" key="4">
    <source>
        <dbReference type="ARBA" id="ARBA00023242"/>
    </source>
</evidence>
<dbReference type="InterPro" id="IPR035913">
    <property type="entry name" value="RPB5-like_sf"/>
</dbReference>
<evidence type="ECO:0000256" key="2">
    <source>
        <dbReference type="ARBA" id="ARBA00020809"/>
    </source>
</evidence>
<dbReference type="SUPFAM" id="SSF53036">
    <property type="entry name" value="Eukaryotic RPB5 N-terminal domain"/>
    <property type="match status" value="1"/>
</dbReference>
<dbReference type="SUPFAM" id="SSF55287">
    <property type="entry name" value="RPB5-like RNA polymerase subunit"/>
    <property type="match status" value="1"/>
</dbReference>
<proteinExistence type="inferred from homology"/>
<dbReference type="InterPro" id="IPR014381">
    <property type="entry name" value="Arch_Rpo5/euc_Rpb5"/>
</dbReference>
<dbReference type="GO" id="GO:0003677">
    <property type="term" value="F:DNA binding"/>
    <property type="evidence" value="ECO:0007669"/>
    <property type="project" value="InterPro"/>
</dbReference>
<dbReference type="HAMAP" id="MF_00025">
    <property type="entry name" value="RNApol_Rpo5_RPB5"/>
    <property type="match status" value="1"/>
</dbReference>
<dbReference type="GO" id="GO:0005666">
    <property type="term" value="C:RNA polymerase III complex"/>
    <property type="evidence" value="ECO:0007669"/>
    <property type="project" value="TreeGrafter"/>
</dbReference>
<dbReference type="AlphaFoldDB" id="A0A9P0VXX2"/>
<protein>
    <recommendedName>
        <fullName evidence="2">DNA-directed RNA polymerases I, II, and III subunit RPABC1</fullName>
    </recommendedName>
</protein>
<evidence type="ECO:0000256" key="1">
    <source>
        <dbReference type="ARBA" id="ARBA00004123"/>
    </source>
</evidence>